<comment type="caution">
    <text evidence="1">The sequence shown here is derived from an EMBL/GenBank/DDBJ whole genome shotgun (WGS) entry which is preliminary data.</text>
</comment>
<reference evidence="1" key="1">
    <citation type="journal article" date="2014" name="Int. J. Syst. Evol. Microbiol.">
        <title>Complete genome sequence of Corynebacterium casei LMG S-19264T (=DSM 44701T), isolated from a smear-ripened cheese.</title>
        <authorList>
            <consortium name="US DOE Joint Genome Institute (JGI-PGF)"/>
            <person name="Walter F."/>
            <person name="Albersmeier A."/>
            <person name="Kalinowski J."/>
            <person name="Ruckert C."/>
        </authorList>
    </citation>
    <scope>NUCLEOTIDE SEQUENCE</scope>
    <source>
        <strain evidence="1">JCM 14371</strain>
    </source>
</reference>
<evidence type="ECO:0000313" key="1">
    <source>
        <dbReference type="EMBL" id="GGJ83800.1"/>
    </source>
</evidence>
<dbReference type="Proteomes" id="UP000635726">
    <property type="component" value="Unassembled WGS sequence"/>
</dbReference>
<gene>
    <name evidence="1" type="ORF">GCM10008939_29580</name>
</gene>
<proteinExistence type="predicted"/>
<evidence type="ECO:0000313" key="2">
    <source>
        <dbReference type="Proteomes" id="UP000635726"/>
    </source>
</evidence>
<name>A0A917PLV3_9DEIO</name>
<organism evidence="1 2">
    <name type="scientific">Deinococcus aquiradiocola</name>
    <dbReference type="NCBI Taxonomy" id="393059"/>
    <lineage>
        <taxon>Bacteria</taxon>
        <taxon>Thermotogati</taxon>
        <taxon>Deinococcota</taxon>
        <taxon>Deinococci</taxon>
        <taxon>Deinococcales</taxon>
        <taxon>Deinococcaceae</taxon>
        <taxon>Deinococcus</taxon>
    </lineage>
</organism>
<protein>
    <submittedName>
        <fullName evidence="1">Uncharacterized protein</fullName>
    </submittedName>
</protein>
<dbReference type="EMBL" id="BMOE01000012">
    <property type="protein sequence ID" value="GGJ83800.1"/>
    <property type="molecule type" value="Genomic_DNA"/>
</dbReference>
<keyword evidence="2" id="KW-1185">Reference proteome</keyword>
<dbReference type="RefSeq" id="WP_188964073.1">
    <property type="nucleotide sequence ID" value="NZ_BMOE01000012.1"/>
</dbReference>
<dbReference type="AlphaFoldDB" id="A0A917PLV3"/>
<accession>A0A917PLV3</accession>
<reference evidence="1" key="2">
    <citation type="submission" date="2020-09" db="EMBL/GenBank/DDBJ databases">
        <authorList>
            <person name="Sun Q."/>
            <person name="Ohkuma M."/>
        </authorList>
    </citation>
    <scope>NUCLEOTIDE SEQUENCE</scope>
    <source>
        <strain evidence="1">JCM 14371</strain>
    </source>
</reference>
<sequence length="163" mass="17482">MNLADVQRRLTAAEALWQKRGPRTYELSTEAQGQVSFKMTVQVSDHALTGQIATDQLRLPGQPAVAPVTQAASAASADRFTVPGLFAQVHRLLRRHQPLKAVGRTETGAGVPALPGSAGVPACGILNVTFDVCDGHLRALQYDTVFTIDDEFTLKISPLKPLP</sequence>